<accession>A0ABT6J7D8</accession>
<proteinExistence type="predicted"/>
<gene>
    <name evidence="2" type="ORF">QFW77_05715</name>
</gene>
<name>A0ABT6J7D8_9GAMM</name>
<dbReference type="RefSeq" id="WP_280573409.1">
    <property type="nucleotide sequence ID" value="NZ_JARXRM010000024.1"/>
</dbReference>
<feature type="compositionally biased region" description="Basic and acidic residues" evidence="1">
    <location>
        <begin position="1"/>
        <end position="15"/>
    </location>
</feature>
<reference evidence="2 3" key="1">
    <citation type="submission" date="2023-04" db="EMBL/GenBank/DDBJ databases">
        <title>Luteimonas endophyticus RD2P54.</title>
        <authorList>
            <person name="Sun J.-Q."/>
        </authorList>
    </citation>
    <scope>NUCLEOTIDE SEQUENCE [LARGE SCALE GENOMIC DNA]</scope>
    <source>
        <strain evidence="2 3">RD2P54</strain>
    </source>
</reference>
<evidence type="ECO:0000256" key="1">
    <source>
        <dbReference type="SAM" id="MobiDB-lite"/>
    </source>
</evidence>
<sequence length="105" mass="11668">MDIEKSNERIQRFVDWDGPTPTSRDGIRMPMATPFGGSAMSAQTLRQQVHRIADELPPEATWDDVLCQVELHASIERGLAQVRAGNTIPAEDVRAQLQAELKATQ</sequence>
<dbReference type="Proteomes" id="UP001156940">
    <property type="component" value="Unassembled WGS sequence"/>
</dbReference>
<protein>
    <submittedName>
        <fullName evidence="2">Uncharacterized protein</fullName>
    </submittedName>
</protein>
<dbReference type="EMBL" id="JARXRM010000024">
    <property type="protein sequence ID" value="MDH5822487.1"/>
    <property type="molecule type" value="Genomic_DNA"/>
</dbReference>
<keyword evidence="3" id="KW-1185">Reference proteome</keyword>
<evidence type="ECO:0000313" key="2">
    <source>
        <dbReference type="EMBL" id="MDH5822487.1"/>
    </source>
</evidence>
<organism evidence="2 3">
    <name type="scientific">Luteimonas endophytica</name>
    <dbReference type="NCBI Taxonomy" id="3042023"/>
    <lineage>
        <taxon>Bacteria</taxon>
        <taxon>Pseudomonadati</taxon>
        <taxon>Pseudomonadota</taxon>
        <taxon>Gammaproteobacteria</taxon>
        <taxon>Lysobacterales</taxon>
        <taxon>Lysobacteraceae</taxon>
        <taxon>Luteimonas</taxon>
    </lineage>
</organism>
<comment type="caution">
    <text evidence="2">The sequence shown here is derived from an EMBL/GenBank/DDBJ whole genome shotgun (WGS) entry which is preliminary data.</text>
</comment>
<feature type="region of interest" description="Disordered" evidence="1">
    <location>
        <begin position="1"/>
        <end position="26"/>
    </location>
</feature>
<evidence type="ECO:0000313" key="3">
    <source>
        <dbReference type="Proteomes" id="UP001156940"/>
    </source>
</evidence>